<dbReference type="AlphaFoldDB" id="A0A6A5H1V7"/>
<keyword evidence="3" id="KW-0862">Zinc</keyword>
<keyword evidence="2 4" id="KW-0863">Zinc-finger</keyword>
<dbReference type="InterPro" id="IPR017907">
    <property type="entry name" value="Znf_RING_CS"/>
</dbReference>
<dbReference type="SMART" id="SM00184">
    <property type="entry name" value="RING"/>
    <property type="match status" value="1"/>
</dbReference>
<comment type="caution">
    <text evidence="7">The sequence shown here is derived from an EMBL/GenBank/DDBJ whole genome shotgun (WGS) entry which is preliminary data.</text>
</comment>
<gene>
    <name evidence="7" type="ORF">GCK72_009046</name>
</gene>
<evidence type="ECO:0000259" key="6">
    <source>
        <dbReference type="PROSITE" id="PS50089"/>
    </source>
</evidence>
<dbReference type="KEGG" id="crq:GCK72_009046"/>
<dbReference type="RefSeq" id="XP_003095914.2">
    <property type="nucleotide sequence ID" value="XM_003095866.2"/>
</dbReference>
<dbReference type="InterPro" id="IPR013083">
    <property type="entry name" value="Znf_RING/FYVE/PHD"/>
</dbReference>
<keyword evidence="5" id="KW-0175">Coiled coil</keyword>
<evidence type="ECO:0000313" key="8">
    <source>
        <dbReference type="Proteomes" id="UP000483820"/>
    </source>
</evidence>
<feature type="domain" description="RING-type" evidence="6">
    <location>
        <begin position="139"/>
        <end position="182"/>
    </location>
</feature>
<dbReference type="PROSITE" id="PS50089">
    <property type="entry name" value="ZF_RING_2"/>
    <property type="match status" value="1"/>
</dbReference>
<dbReference type="InterPro" id="IPR001841">
    <property type="entry name" value="Znf_RING"/>
</dbReference>
<dbReference type="Proteomes" id="UP000483820">
    <property type="component" value="Chromosome III"/>
</dbReference>
<dbReference type="GeneID" id="9808071"/>
<dbReference type="GO" id="GO:0008270">
    <property type="term" value="F:zinc ion binding"/>
    <property type="evidence" value="ECO:0007669"/>
    <property type="project" value="UniProtKB-KW"/>
</dbReference>
<proteinExistence type="predicted"/>
<dbReference type="SUPFAM" id="SSF57850">
    <property type="entry name" value="RING/U-box"/>
    <property type="match status" value="1"/>
</dbReference>
<protein>
    <recommendedName>
        <fullName evidence="6">RING-type domain-containing protein</fullName>
    </recommendedName>
</protein>
<dbReference type="PROSITE" id="PS00518">
    <property type="entry name" value="ZF_RING_1"/>
    <property type="match status" value="1"/>
</dbReference>
<evidence type="ECO:0000256" key="1">
    <source>
        <dbReference type="ARBA" id="ARBA00022723"/>
    </source>
</evidence>
<evidence type="ECO:0000313" key="7">
    <source>
        <dbReference type="EMBL" id="KAF1760796.1"/>
    </source>
</evidence>
<dbReference type="CTD" id="9808071"/>
<accession>A0A6A5H1V7</accession>
<name>A0A6A5H1V7_CAERE</name>
<dbReference type="Pfam" id="PF14634">
    <property type="entry name" value="zf-RING_5"/>
    <property type="match status" value="1"/>
</dbReference>
<keyword evidence="1" id="KW-0479">Metal-binding</keyword>
<dbReference type="PANTHER" id="PTHR47156:SF10">
    <property type="entry name" value="E3 UBIQUITIN-PROTEIN LIGASE TRIM-21-RELATED"/>
    <property type="match status" value="1"/>
</dbReference>
<evidence type="ECO:0000256" key="5">
    <source>
        <dbReference type="SAM" id="Coils"/>
    </source>
</evidence>
<dbReference type="EMBL" id="WUAV01000003">
    <property type="protein sequence ID" value="KAF1760796.1"/>
    <property type="molecule type" value="Genomic_DNA"/>
</dbReference>
<sequence>MPRRSSKKAKAENTELRALKKELQFVKFKLKKQKLTNQLTVQRNKKEIQKLNAIRESILTKHRLEQEWEMNQMKQIVRETRQELEYQEFIYNMNIVVQKEYEKEMLKKEQEVTRQLERRNKELKDALDNGISIKPWKQCGRCFEEFGEKGDRVPKVLDCGHTLCVGCLKQIAQPYSIGCPFDGLVTDLDEKEKKTIDTLPKNFIVFNM</sequence>
<evidence type="ECO:0000256" key="4">
    <source>
        <dbReference type="PROSITE-ProRule" id="PRU00175"/>
    </source>
</evidence>
<evidence type="ECO:0000256" key="3">
    <source>
        <dbReference type="ARBA" id="ARBA00022833"/>
    </source>
</evidence>
<dbReference type="PANTHER" id="PTHR47156">
    <property type="entry name" value="PROTEIN CBG20824"/>
    <property type="match status" value="1"/>
</dbReference>
<evidence type="ECO:0000256" key="2">
    <source>
        <dbReference type="ARBA" id="ARBA00022771"/>
    </source>
</evidence>
<dbReference type="Gene3D" id="3.30.40.10">
    <property type="entry name" value="Zinc/RING finger domain, C3HC4 (zinc finger)"/>
    <property type="match status" value="1"/>
</dbReference>
<reference evidence="7 8" key="1">
    <citation type="submission" date="2019-12" db="EMBL/GenBank/DDBJ databases">
        <title>Chromosome-level assembly of the Caenorhabditis remanei genome.</title>
        <authorList>
            <person name="Teterina A.A."/>
            <person name="Willis J.H."/>
            <person name="Phillips P.C."/>
        </authorList>
    </citation>
    <scope>NUCLEOTIDE SEQUENCE [LARGE SCALE GENOMIC DNA]</scope>
    <source>
        <strain evidence="7 8">PX506</strain>
        <tissue evidence="7">Whole organism</tissue>
    </source>
</reference>
<dbReference type="InterPro" id="IPR052667">
    <property type="entry name" value="E3_ubiquitin-ligase_RING"/>
</dbReference>
<organism evidence="7 8">
    <name type="scientific">Caenorhabditis remanei</name>
    <name type="common">Caenorhabditis vulgaris</name>
    <dbReference type="NCBI Taxonomy" id="31234"/>
    <lineage>
        <taxon>Eukaryota</taxon>
        <taxon>Metazoa</taxon>
        <taxon>Ecdysozoa</taxon>
        <taxon>Nematoda</taxon>
        <taxon>Chromadorea</taxon>
        <taxon>Rhabditida</taxon>
        <taxon>Rhabditina</taxon>
        <taxon>Rhabditomorpha</taxon>
        <taxon>Rhabditoidea</taxon>
        <taxon>Rhabditidae</taxon>
        <taxon>Peloderinae</taxon>
        <taxon>Caenorhabditis</taxon>
    </lineage>
</organism>
<feature type="coiled-coil region" evidence="5">
    <location>
        <begin position="98"/>
        <end position="129"/>
    </location>
</feature>